<feature type="region of interest" description="Disordered" evidence="1">
    <location>
        <begin position="153"/>
        <end position="175"/>
    </location>
</feature>
<proteinExistence type="predicted"/>
<name>A0ABY1UL91_9APIC</name>
<accession>A0ABY1UL91</accession>
<evidence type="ECO:0000256" key="1">
    <source>
        <dbReference type="SAM" id="MobiDB-lite"/>
    </source>
</evidence>
<evidence type="ECO:0000313" key="3">
    <source>
        <dbReference type="Proteomes" id="UP000831156"/>
    </source>
</evidence>
<evidence type="ECO:0000313" key="2">
    <source>
        <dbReference type="EMBL" id="SOV13566.1"/>
    </source>
</evidence>
<dbReference type="EMBL" id="LT969431">
    <property type="protein sequence ID" value="SOV13566.1"/>
    <property type="molecule type" value="Genomic_DNA"/>
</dbReference>
<reference evidence="2" key="1">
    <citation type="submission" date="2016-09" db="EMBL/GenBank/DDBJ databases">
        <authorList>
            <consortium name="Pathogen Informatics"/>
            <person name="Sun Q."/>
            <person name="Inoue M."/>
        </authorList>
    </citation>
    <scope>NUCLEOTIDE SEQUENCE</scope>
</reference>
<organism evidence="2 3">
    <name type="scientific">Plasmodium gaboni</name>
    <dbReference type="NCBI Taxonomy" id="647221"/>
    <lineage>
        <taxon>Eukaryota</taxon>
        <taxon>Sar</taxon>
        <taxon>Alveolata</taxon>
        <taxon>Apicomplexa</taxon>
        <taxon>Aconoidasida</taxon>
        <taxon>Haemosporida</taxon>
        <taxon>Plasmodiidae</taxon>
        <taxon>Plasmodium</taxon>
        <taxon>Plasmodium (Laverania)</taxon>
    </lineage>
</organism>
<dbReference type="Proteomes" id="UP000831156">
    <property type="component" value="Chromosome 8"/>
</dbReference>
<gene>
    <name evidence="2" type="ORF">PGABG01_0820800</name>
</gene>
<protein>
    <submittedName>
        <fullName evidence="2">Uncharacterized protein</fullName>
    </submittedName>
</protein>
<sequence>MYLSVFPFCVVFLYIIFLNPILSKKVYLNNNILYIYSLKKIGLPKLRKRSYSISVHSNNNNNNNNNSNYNNYNNNNNENYVQNGDEENLRITNFEKEDIKINKHLNVNIFRTEKNTSIYDEGLCIYNILKDIEIKDVKKVPCFDPNLADITIEHGNNNNNNNNSSDNNVGRNKNESGDHIYRLRQNKKSSYLENSLIYKDTNYELPYVLNYYPDDMFIFNFDGVINLNKQEKIVVAFLTFLKIFKQPFVFNNKKINNLMLYDFIEKDANHIFQDNDQKDQKNDSSKLSNNNNVNTYNEWDGGKDPFILHKLMPKFFYTRLLHIYKYLKRNEDLVIAIKYIYDEINNVCIKYNYNINDLIALSNEKNVLAKKLNEIKNSKSVTYENEEYDNNIKINKNINKENINNNNNNNCDHINNYELTKELTMGTFNPNILYKYKNIENLFNIFPCFRAEFEDFYINNIYLKLYEKYKLDSKYVHNEFNKIRNNLMSTYKNAYLNLIKYRYICNDLNDEERKKHETFNFTCIDIINHNINIFKKPIYIMSTTENYDFIKYTLNVFGLHIERQENHNLLRIFGYDTLYPSDSNHSNKYNKIITQLRNLFKTDYFNKQHKQNEKDDYIYDKYNIDINYLNYFNKTQKKDYYFKNNLNYMNILKEKCDIINIIIKSFHDDNNSMIHIVDHKYDDLNALSNDSRIHKKIKLYFCEWGYNTYEEKQKAIFHDKIKTFQMSYKLIFLACTLQNSPRRKHTHGKGLETDFYSKFMHKYCLQNGLLSKVDMYNEPIQD</sequence>
<keyword evidence="3" id="KW-1185">Reference proteome</keyword>
<feature type="compositionally biased region" description="Low complexity" evidence="1">
    <location>
        <begin position="156"/>
        <end position="168"/>
    </location>
</feature>